<dbReference type="InterPro" id="IPR036249">
    <property type="entry name" value="Thioredoxin-like_sf"/>
</dbReference>
<dbReference type="FunFam" id="3.40.30.10:FF:000010">
    <property type="entry name" value="Glutathione peroxidase"/>
    <property type="match status" value="1"/>
</dbReference>
<evidence type="ECO:0000256" key="5">
    <source>
        <dbReference type="SAM" id="MobiDB-lite"/>
    </source>
</evidence>
<dbReference type="OrthoDB" id="446890at2759"/>
<dbReference type="Pfam" id="PF00255">
    <property type="entry name" value="GSHPx"/>
    <property type="match status" value="1"/>
</dbReference>
<protein>
    <recommendedName>
        <fullName evidence="4">Glutathione peroxidase</fullName>
    </recommendedName>
</protein>
<gene>
    <name evidence="6" type="ORF">QR98_0093020</name>
</gene>
<evidence type="ECO:0000256" key="3">
    <source>
        <dbReference type="ARBA" id="ARBA00023002"/>
    </source>
</evidence>
<evidence type="ECO:0000313" key="6">
    <source>
        <dbReference type="EMBL" id="KPM10741.1"/>
    </source>
</evidence>
<dbReference type="InterPro" id="IPR029759">
    <property type="entry name" value="GPX_AS"/>
</dbReference>
<organism evidence="6 7">
    <name type="scientific">Sarcoptes scabiei</name>
    <name type="common">Itch mite</name>
    <name type="synonym">Acarus scabiei</name>
    <dbReference type="NCBI Taxonomy" id="52283"/>
    <lineage>
        <taxon>Eukaryota</taxon>
        <taxon>Metazoa</taxon>
        <taxon>Ecdysozoa</taxon>
        <taxon>Arthropoda</taxon>
        <taxon>Chelicerata</taxon>
        <taxon>Arachnida</taxon>
        <taxon>Acari</taxon>
        <taxon>Acariformes</taxon>
        <taxon>Sarcoptiformes</taxon>
        <taxon>Astigmata</taxon>
        <taxon>Psoroptidia</taxon>
        <taxon>Sarcoptoidea</taxon>
        <taxon>Sarcoptidae</taxon>
        <taxon>Sarcoptinae</taxon>
        <taxon>Sarcoptes</taxon>
    </lineage>
</organism>
<evidence type="ECO:0000313" key="7">
    <source>
        <dbReference type="Proteomes" id="UP000616769"/>
    </source>
</evidence>
<dbReference type="OMA" id="CTRFTAK"/>
<dbReference type="VEuPathDB" id="VectorBase:SSCA000853"/>
<comment type="similarity">
    <text evidence="1 4">Belongs to the glutathione peroxidase family.</text>
</comment>
<accession>A0A132AIC2</accession>
<keyword evidence="2 4" id="KW-0575">Peroxidase</keyword>
<dbReference type="CDD" id="cd00340">
    <property type="entry name" value="GSH_Peroxidase"/>
    <property type="match status" value="1"/>
</dbReference>
<dbReference type="EMBL" id="JXLN01015661">
    <property type="protein sequence ID" value="KPM10741.1"/>
    <property type="molecule type" value="Genomic_DNA"/>
</dbReference>
<evidence type="ECO:0000256" key="2">
    <source>
        <dbReference type="ARBA" id="ARBA00022559"/>
    </source>
</evidence>
<dbReference type="Proteomes" id="UP000616769">
    <property type="component" value="Unassembled WGS sequence"/>
</dbReference>
<dbReference type="PRINTS" id="PR01011">
    <property type="entry name" value="GLUTPROXDASE"/>
</dbReference>
<dbReference type="Gene3D" id="3.40.30.10">
    <property type="entry name" value="Glutaredoxin"/>
    <property type="match status" value="1"/>
</dbReference>
<dbReference type="PANTHER" id="PTHR11592">
    <property type="entry name" value="GLUTATHIONE PEROXIDASE"/>
    <property type="match status" value="1"/>
</dbReference>
<dbReference type="PROSITE" id="PS51355">
    <property type="entry name" value="GLUTATHIONE_PEROXID_3"/>
    <property type="match status" value="1"/>
</dbReference>
<dbReference type="SUPFAM" id="SSF52833">
    <property type="entry name" value="Thioredoxin-like"/>
    <property type="match status" value="1"/>
</dbReference>
<evidence type="ECO:0000256" key="1">
    <source>
        <dbReference type="ARBA" id="ARBA00006926"/>
    </source>
</evidence>
<keyword evidence="3 4" id="KW-0560">Oxidoreductase</keyword>
<dbReference type="PROSITE" id="PS51352">
    <property type="entry name" value="THIOREDOXIN_2"/>
    <property type="match status" value="1"/>
</dbReference>
<dbReference type="AlphaFoldDB" id="A0A132AIC2"/>
<evidence type="ECO:0000256" key="4">
    <source>
        <dbReference type="RuleBase" id="RU000499"/>
    </source>
</evidence>
<dbReference type="PANTHER" id="PTHR11592:SF78">
    <property type="entry name" value="GLUTATHIONE PEROXIDASE"/>
    <property type="match status" value="1"/>
</dbReference>
<feature type="region of interest" description="Disordered" evidence="5">
    <location>
        <begin position="1"/>
        <end position="59"/>
    </location>
</feature>
<sequence>MENNTNETNNIEQKSEQTPDVSESNKIEELKTEQVDQATKDESVKNCNDTSATNGKETSKVDTAKTVYEFSVNDIDGQEVSLSKYEGKVLLIVNVASRCGFTNSNYHQLNELYSKYESQGLRIAAFPCNQFAGQEPACDVDIKEFANKLNVKFDMFSKIDVNGQFKIEINQRAHSFAFTLGSKAHPLYRWLKIKQRGVFGTQAIKWNFTKFLINKEGVPIKRYAPTTSPNSIEPEIKALLNITEETNSK</sequence>
<dbReference type="GO" id="GO:0006979">
    <property type="term" value="P:response to oxidative stress"/>
    <property type="evidence" value="ECO:0007669"/>
    <property type="project" value="InterPro"/>
</dbReference>
<dbReference type="InterPro" id="IPR000889">
    <property type="entry name" value="Glutathione_peroxidase"/>
</dbReference>
<feature type="compositionally biased region" description="Polar residues" evidence="5">
    <location>
        <begin position="45"/>
        <end position="56"/>
    </location>
</feature>
<feature type="compositionally biased region" description="Low complexity" evidence="5">
    <location>
        <begin position="1"/>
        <end position="10"/>
    </location>
</feature>
<name>A0A132AIC2_SARSC</name>
<dbReference type="GO" id="GO:0004601">
    <property type="term" value="F:peroxidase activity"/>
    <property type="evidence" value="ECO:0007669"/>
    <property type="project" value="UniProtKB-KW"/>
</dbReference>
<reference evidence="6 7" key="1">
    <citation type="journal article" date="2015" name="Parasit. Vectors">
        <title>Draft genome of the scabies mite.</title>
        <authorList>
            <person name="Rider S.D.Jr."/>
            <person name="Morgan M.S."/>
            <person name="Arlian L.G."/>
        </authorList>
    </citation>
    <scope>NUCLEOTIDE SEQUENCE [LARGE SCALE GENOMIC DNA]</scope>
    <source>
        <strain evidence="6">Arlian Lab</strain>
    </source>
</reference>
<comment type="caution">
    <text evidence="6">The sequence shown here is derived from an EMBL/GenBank/DDBJ whole genome shotgun (WGS) entry which is preliminary data.</text>
</comment>
<dbReference type="PROSITE" id="PS00460">
    <property type="entry name" value="GLUTATHIONE_PEROXID_1"/>
    <property type="match status" value="1"/>
</dbReference>
<feature type="compositionally biased region" description="Basic and acidic residues" evidence="5">
    <location>
        <begin position="13"/>
        <end position="44"/>
    </location>
</feature>
<dbReference type="InterPro" id="IPR013766">
    <property type="entry name" value="Thioredoxin_domain"/>
</dbReference>
<proteinExistence type="inferred from homology"/>